<feature type="transmembrane region" description="Helical" evidence="6">
    <location>
        <begin position="187"/>
        <end position="208"/>
    </location>
</feature>
<dbReference type="EMBL" id="AFIG01000003">
    <property type="protein sequence ID" value="EGL53486.1"/>
    <property type="molecule type" value="Genomic_DNA"/>
</dbReference>
<dbReference type="InterPro" id="IPR001123">
    <property type="entry name" value="LeuE-type"/>
</dbReference>
<feature type="transmembrane region" description="Helical" evidence="6">
    <location>
        <begin position="6"/>
        <end position="27"/>
    </location>
</feature>
<feature type="transmembrane region" description="Helical" evidence="6">
    <location>
        <begin position="147"/>
        <end position="175"/>
    </location>
</feature>
<comment type="caution">
    <text evidence="7">The sequence shown here is derived from an EMBL/GenBank/DDBJ whole genome shotgun (WGS) entry which is preliminary data.</text>
</comment>
<feature type="transmembrane region" description="Helical" evidence="6">
    <location>
        <begin position="120"/>
        <end position="141"/>
    </location>
</feature>
<keyword evidence="5 6" id="KW-0472">Membrane</keyword>
<feature type="transmembrane region" description="Helical" evidence="6">
    <location>
        <begin position="39"/>
        <end position="59"/>
    </location>
</feature>
<proteinExistence type="predicted"/>
<sequence length="213" mass="22833">MLDPFSLFMIGLSFFVVAVTPGPANISNAIIAMRRGRKVSLIYGAGLSFGLVFWGVIAASGMGAILQSSVYLLMLLKVFGGLYLLRLAYLSGKSAFNPQVEDINDPSNIPTAKKWFIRGFILNISNPKTVIAWLAALSVGLDAGDDIHALIAGVLVCVFVGFSVNAMYSLVFSFTGVMNIYQRISRWINGIASALFAVAGIGLIRSAFNRSPV</sequence>
<evidence type="ECO:0000256" key="5">
    <source>
        <dbReference type="ARBA" id="ARBA00023136"/>
    </source>
</evidence>
<reference evidence="7 8" key="1">
    <citation type="journal article" date="2011" name="J. Bacteriol.">
        <title>Draft genome sequence of Methylophaga aminisulfidivorans MP T.</title>
        <authorList>
            <person name="Han G.H."/>
            <person name="Kim W."/>
            <person name="Chun J."/>
            <person name="Kim S.W."/>
        </authorList>
    </citation>
    <scope>NUCLEOTIDE SEQUENCE [LARGE SCALE GENOMIC DNA]</scope>
    <source>
        <strain evidence="8">MP(T)</strain>
    </source>
</reference>
<evidence type="ECO:0000256" key="1">
    <source>
        <dbReference type="ARBA" id="ARBA00004651"/>
    </source>
</evidence>
<dbReference type="RefSeq" id="WP_007146736.1">
    <property type="nucleotide sequence ID" value="NZ_AFIG01000003.1"/>
</dbReference>
<protein>
    <submittedName>
        <fullName evidence="7">Threonine efflux protein</fullName>
    </submittedName>
</protein>
<dbReference type="OrthoDB" id="9804822at2"/>
<evidence type="ECO:0000256" key="2">
    <source>
        <dbReference type="ARBA" id="ARBA00022475"/>
    </source>
</evidence>
<organism evidence="7 8">
    <name type="scientific">Methylophaga aminisulfidivorans MP</name>
    <dbReference type="NCBI Taxonomy" id="1026882"/>
    <lineage>
        <taxon>Bacteria</taxon>
        <taxon>Pseudomonadati</taxon>
        <taxon>Pseudomonadota</taxon>
        <taxon>Gammaproteobacteria</taxon>
        <taxon>Thiotrichales</taxon>
        <taxon>Piscirickettsiaceae</taxon>
        <taxon>Methylophaga</taxon>
    </lineage>
</organism>
<evidence type="ECO:0000313" key="8">
    <source>
        <dbReference type="Proteomes" id="UP000003544"/>
    </source>
</evidence>
<evidence type="ECO:0000256" key="4">
    <source>
        <dbReference type="ARBA" id="ARBA00022989"/>
    </source>
</evidence>
<feature type="transmembrane region" description="Helical" evidence="6">
    <location>
        <begin position="65"/>
        <end position="85"/>
    </location>
</feature>
<evidence type="ECO:0000256" key="6">
    <source>
        <dbReference type="SAM" id="Phobius"/>
    </source>
</evidence>
<evidence type="ECO:0000313" key="7">
    <source>
        <dbReference type="EMBL" id="EGL53486.1"/>
    </source>
</evidence>
<keyword evidence="8" id="KW-1185">Reference proteome</keyword>
<dbReference type="Pfam" id="PF01810">
    <property type="entry name" value="LysE"/>
    <property type="match status" value="1"/>
</dbReference>
<dbReference type="eggNOG" id="COG1280">
    <property type="taxonomic scope" value="Bacteria"/>
</dbReference>
<evidence type="ECO:0000256" key="3">
    <source>
        <dbReference type="ARBA" id="ARBA00022692"/>
    </source>
</evidence>
<comment type="subcellular location">
    <subcellularLocation>
        <location evidence="1">Cell membrane</location>
        <topology evidence="1">Multi-pass membrane protein</topology>
    </subcellularLocation>
</comment>
<dbReference type="PANTHER" id="PTHR30086">
    <property type="entry name" value="ARGININE EXPORTER PROTEIN ARGO"/>
    <property type="match status" value="1"/>
</dbReference>
<keyword evidence="3 6" id="KW-0812">Transmembrane</keyword>
<accession>F5T360</accession>
<keyword evidence="4 6" id="KW-1133">Transmembrane helix</keyword>
<dbReference type="STRING" id="1026882.MAMP_01147"/>
<dbReference type="PANTHER" id="PTHR30086:SF19">
    <property type="entry name" value="THREONINE EFFLUX PROTEIN"/>
    <property type="match status" value="1"/>
</dbReference>
<dbReference type="AlphaFoldDB" id="F5T360"/>
<name>F5T360_9GAMM</name>
<gene>
    <name evidence="7" type="ORF">MAMP_01147</name>
</gene>
<dbReference type="GO" id="GO:0015171">
    <property type="term" value="F:amino acid transmembrane transporter activity"/>
    <property type="evidence" value="ECO:0007669"/>
    <property type="project" value="TreeGrafter"/>
</dbReference>
<dbReference type="Proteomes" id="UP000003544">
    <property type="component" value="Unassembled WGS sequence"/>
</dbReference>
<keyword evidence="2" id="KW-1003">Cell membrane</keyword>
<dbReference type="GO" id="GO:0005886">
    <property type="term" value="C:plasma membrane"/>
    <property type="evidence" value="ECO:0007669"/>
    <property type="project" value="UniProtKB-SubCell"/>
</dbReference>